<dbReference type="CDD" id="cd05288">
    <property type="entry name" value="PGDH"/>
    <property type="match status" value="1"/>
</dbReference>
<protein>
    <recommendedName>
        <fullName evidence="1">Enoyl reductase (ER) domain-containing protein</fullName>
    </recommendedName>
</protein>
<evidence type="ECO:0000313" key="3">
    <source>
        <dbReference type="Proteomes" id="UP000639403"/>
    </source>
</evidence>
<dbReference type="SUPFAM" id="SSF50129">
    <property type="entry name" value="GroES-like"/>
    <property type="match status" value="1"/>
</dbReference>
<reference evidence="2" key="2">
    <citation type="journal article" name="Front. Microbiol.">
        <title>Degradative Capacity of Two Strains of Rhodonia placenta: From Phenotype to Genotype.</title>
        <authorList>
            <person name="Kolle M."/>
            <person name="Horta M.A.C."/>
            <person name="Nowrousian M."/>
            <person name="Ohm R.A."/>
            <person name="Benz J.P."/>
            <person name="Pilgard A."/>
        </authorList>
    </citation>
    <scope>NUCLEOTIDE SEQUENCE</scope>
    <source>
        <strain evidence="2">FPRL280</strain>
    </source>
</reference>
<dbReference type="PANTHER" id="PTHR43205:SF7">
    <property type="entry name" value="PROSTAGLANDIN REDUCTASE 1"/>
    <property type="match status" value="1"/>
</dbReference>
<evidence type="ECO:0000313" key="2">
    <source>
        <dbReference type="EMBL" id="KAF9817419.1"/>
    </source>
</evidence>
<gene>
    <name evidence="2" type="ORF">IEO21_03473</name>
</gene>
<dbReference type="Gene3D" id="3.90.180.10">
    <property type="entry name" value="Medium-chain alcohol dehydrogenases, catalytic domain"/>
    <property type="match status" value="1"/>
</dbReference>
<dbReference type="InterPro" id="IPR011032">
    <property type="entry name" value="GroES-like_sf"/>
</dbReference>
<dbReference type="AlphaFoldDB" id="A0A8H7P5V1"/>
<dbReference type="InterPro" id="IPR036291">
    <property type="entry name" value="NAD(P)-bd_dom_sf"/>
</dbReference>
<proteinExistence type="predicted"/>
<feature type="domain" description="Enoyl reductase (ER)" evidence="1">
    <location>
        <begin position="22"/>
        <end position="331"/>
    </location>
</feature>
<dbReference type="EMBL" id="JADOXO010000043">
    <property type="protein sequence ID" value="KAF9817419.1"/>
    <property type="molecule type" value="Genomic_DNA"/>
</dbReference>
<dbReference type="PANTHER" id="PTHR43205">
    <property type="entry name" value="PROSTAGLANDIN REDUCTASE"/>
    <property type="match status" value="1"/>
</dbReference>
<dbReference type="GO" id="GO:0016628">
    <property type="term" value="F:oxidoreductase activity, acting on the CH-CH group of donors, NAD or NADP as acceptor"/>
    <property type="evidence" value="ECO:0007669"/>
    <property type="project" value="InterPro"/>
</dbReference>
<dbReference type="InterPro" id="IPR013149">
    <property type="entry name" value="ADH-like_C"/>
</dbReference>
<dbReference type="Proteomes" id="UP000639403">
    <property type="component" value="Unassembled WGS sequence"/>
</dbReference>
<sequence length="336" mass="36402">MPPIKNGRVLFNEIPTGHPVPGRTTVYDGSQTIDPDMVPLNGGFLVKTLVVSIEPLILRKMNLLYVIGQPISNFGVGVVLRSEDSAIKPGDHVCSGDILFQEYFVATDASLFQVLENKENLPWSVYVGVCGMPGQTAHHGWREFAHAPKGKVAFVSSGAGPVGATVIQLAKQDGLKVIASAGSDEKVEFVKSLGADVAFNYKKEQIADVLQREGPIDIYWDNVGGETLEAAINAAAVGARFIECGMVPGYNKETPYPVKNLMLIVVKELQILGFLSSSLQTKHLTNFYREIPPAVARGEIKYLEDRRLGLENVGETILDMLTGQIKGKGVIVVAQK</sequence>
<dbReference type="SMART" id="SM00829">
    <property type="entry name" value="PKS_ER"/>
    <property type="match status" value="1"/>
</dbReference>
<dbReference type="Gene3D" id="3.40.50.720">
    <property type="entry name" value="NAD(P)-binding Rossmann-like Domain"/>
    <property type="match status" value="1"/>
</dbReference>
<comment type="caution">
    <text evidence="2">The sequence shown here is derived from an EMBL/GenBank/DDBJ whole genome shotgun (WGS) entry which is preliminary data.</text>
</comment>
<evidence type="ECO:0000259" key="1">
    <source>
        <dbReference type="SMART" id="SM00829"/>
    </source>
</evidence>
<reference evidence="2" key="1">
    <citation type="submission" date="2020-11" db="EMBL/GenBank/DDBJ databases">
        <authorList>
            <person name="Koelle M."/>
            <person name="Horta M.A.C."/>
            <person name="Nowrousian M."/>
            <person name="Ohm R.A."/>
            <person name="Benz P."/>
            <person name="Pilgard A."/>
        </authorList>
    </citation>
    <scope>NUCLEOTIDE SEQUENCE</scope>
    <source>
        <strain evidence="2">FPRL280</strain>
    </source>
</reference>
<name>A0A8H7P5V1_9APHY</name>
<accession>A0A8H7P5V1</accession>
<dbReference type="Pfam" id="PF00107">
    <property type="entry name" value="ADH_zinc_N"/>
    <property type="match status" value="1"/>
</dbReference>
<dbReference type="SUPFAM" id="SSF51735">
    <property type="entry name" value="NAD(P)-binding Rossmann-fold domains"/>
    <property type="match status" value="1"/>
</dbReference>
<dbReference type="InterPro" id="IPR045010">
    <property type="entry name" value="MDR_fam"/>
</dbReference>
<organism evidence="2 3">
    <name type="scientific">Rhodonia placenta</name>
    <dbReference type="NCBI Taxonomy" id="104341"/>
    <lineage>
        <taxon>Eukaryota</taxon>
        <taxon>Fungi</taxon>
        <taxon>Dikarya</taxon>
        <taxon>Basidiomycota</taxon>
        <taxon>Agaricomycotina</taxon>
        <taxon>Agaricomycetes</taxon>
        <taxon>Polyporales</taxon>
        <taxon>Adustoporiaceae</taxon>
        <taxon>Rhodonia</taxon>
    </lineage>
</organism>
<dbReference type="InterPro" id="IPR020843">
    <property type="entry name" value="ER"/>
</dbReference>